<dbReference type="SMART" id="SM00115">
    <property type="entry name" value="CASc"/>
    <property type="match status" value="1"/>
</dbReference>
<proteinExistence type="inferred from homology"/>
<keyword evidence="4 8" id="KW-0378">Hydrolase</keyword>
<dbReference type="InterPro" id="IPR002138">
    <property type="entry name" value="Pept_C14_p10"/>
</dbReference>
<dbReference type="PROSITE" id="PS50208">
    <property type="entry name" value="CASPASE_P20"/>
    <property type="match status" value="1"/>
</dbReference>
<keyword evidence="9" id="KW-1185">Reference proteome</keyword>
<dbReference type="PANTHER" id="PTHR47901:SF8">
    <property type="entry name" value="CASPASE-3"/>
    <property type="match status" value="1"/>
</dbReference>
<evidence type="ECO:0000256" key="5">
    <source>
        <dbReference type="RuleBase" id="RU003971"/>
    </source>
</evidence>
<evidence type="ECO:0000313" key="8">
    <source>
        <dbReference type="EMBL" id="CAG2230422.1"/>
    </source>
</evidence>
<gene>
    <name evidence="8" type="ORF">MEDL_43272</name>
</gene>
<reference evidence="8" key="1">
    <citation type="submission" date="2021-03" db="EMBL/GenBank/DDBJ databases">
        <authorList>
            <person name="Bekaert M."/>
        </authorList>
    </citation>
    <scope>NUCLEOTIDE SEQUENCE</scope>
</reference>
<dbReference type="InterPro" id="IPR002398">
    <property type="entry name" value="Pept_C14"/>
</dbReference>
<feature type="domain" description="Caspase family p10" evidence="6">
    <location>
        <begin position="168"/>
        <end position="262"/>
    </location>
</feature>
<organism evidence="8 9">
    <name type="scientific">Mytilus edulis</name>
    <name type="common">Blue mussel</name>
    <dbReference type="NCBI Taxonomy" id="6550"/>
    <lineage>
        <taxon>Eukaryota</taxon>
        <taxon>Metazoa</taxon>
        <taxon>Spiralia</taxon>
        <taxon>Lophotrochozoa</taxon>
        <taxon>Mollusca</taxon>
        <taxon>Bivalvia</taxon>
        <taxon>Autobranchia</taxon>
        <taxon>Pteriomorphia</taxon>
        <taxon>Mytilida</taxon>
        <taxon>Mytiloidea</taxon>
        <taxon>Mytilidae</taxon>
        <taxon>Mytilinae</taxon>
        <taxon>Mytilus</taxon>
    </lineage>
</organism>
<evidence type="ECO:0000259" key="7">
    <source>
        <dbReference type="PROSITE" id="PS50208"/>
    </source>
</evidence>
<dbReference type="InterPro" id="IPR001309">
    <property type="entry name" value="Pept_C14_p20"/>
</dbReference>
<dbReference type="InterPro" id="IPR033139">
    <property type="entry name" value="Caspase_cys_AS"/>
</dbReference>
<name>A0A8S3T9L2_MYTED</name>
<dbReference type="PROSITE" id="PS01122">
    <property type="entry name" value="CASPASE_CYS"/>
    <property type="match status" value="1"/>
</dbReference>
<keyword evidence="3" id="KW-0053">Apoptosis</keyword>
<dbReference type="EMBL" id="CAJPWZ010002067">
    <property type="protein sequence ID" value="CAG2230422.1"/>
    <property type="molecule type" value="Genomic_DNA"/>
</dbReference>
<evidence type="ECO:0000256" key="1">
    <source>
        <dbReference type="ARBA" id="ARBA00010134"/>
    </source>
</evidence>
<comment type="similarity">
    <text evidence="1 5">Belongs to the peptidase C14A family.</text>
</comment>
<evidence type="ECO:0000256" key="2">
    <source>
        <dbReference type="ARBA" id="ARBA00022670"/>
    </source>
</evidence>
<dbReference type="GO" id="GO:0006915">
    <property type="term" value="P:apoptotic process"/>
    <property type="evidence" value="ECO:0007669"/>
    <property type="project" value="UniProtKB-KW"/>
</dbReference>
<evidence type="ECO:0000259" key="6">
    <source>
        <dbReference type="PROSITE" id="PS50207"/>
    </source>
</evidence>
<sequence length="267" mass="30357">MPIQSANVKFSHLAKRPRLAENGIIKILSNEDPKSKRIPPMTLVSAQSKEVLSSEVETETIDGPRSHGEEGYIFGTDGRKIFLDNIMSLFENGHCKDLRGKPKIFIIQACRGEALDSGVVFVDRHDESQRTTFQLRTKSDILISVPAHTGVQHSGKMYGEEHDGSPCKPYQLPTMSDMLICFPTQTGHYAWRNKDRGSWYIEALVQVFMKFARTEDVCTMLNRVNSVISRKLSNCQQIEMNQMSQMSEYKCTLRMPHFFFFPGIGNE</sequence>
<dbReference type="GO" id="GO:0004197">
    <property type="term" value="F:cysteine-type endopeptidase activity"/>
    <property type="evidence" value="ECO:0007669"/>
    <property type="project" value="InterPro"/>
</dbReference>
<protein>
    <submittedName>
        <fullName evidence="8">CASP2</fullName>
        <ecNumber evidence="8">3.4.22.55</ecNumber>
    </submittedName>
</protein>
<comment type="caution">
    <text evidence="8">The sequence shown here is derived from an EMBL/GenBank/DDBJ whole genome shotgun (WGS) entry which is preliminary data.</text>
</comment>
<evidence type="ECO:0000313" key="9">
    <source>
        <dbReference type="Proteomes" id="UP000683360"/>
    </source>
</evidence>
<accession>A0A8S3T9L2</accession>
<dbReference type="GO" id="GO:0006508">
    <property type="term" value="P:proteolysis"/>
    <property type="evidence" value="ECO:0007669"/>
    <property type="project" value="UniProtKB-KW"/>
</dbReference>
<dbReference type="PANTHER" id="PTHR47901">
    <property type="entry name" value="CASPASE RECRUITMENT DOMAIN-CONTAINING PROTEIN 18"/>
    <property type="match status" value="1"/>
</dbReference>
<dbReference type="AlphaFoldDB" id="A0A8S3T9L2"/>
<keyword evidence="2" id="KW-0645">Protease</keyword>
<dbReference type="Gene3D" id="3.40.50.1460">
    <property type="match status" value="1"/>
</dbReference>
<dbReference type="SUPFAM" id="SSF52129">
    <property type="entry name" value="Caspase-like"/>
    <property type="match status" value="1"/>
</dbReference>
<dbReference type="InterPro" id="IPR029030">
    <property type="entry name" value="Caspase-like_dom_sf"/>
</dbReference>
<dbReference type="Pfam" id="PF00656">
    <property type="entry name" value="Peptidase_C14"/>
    <property type="match status" value="1"/>
</dbReference>
<dbReference type="OrthoDB" id="10004338at2759"/>
<dbReference type="PROSITE" id="PS50207">
    <property type="entry name" value="CASPASE_P10"/>
    <property type="match status" value="1"/>
</dbReference>
<dbReference type="EC" id="3.4.22.55" evidence="8"/>
<dbReference type="InterPro" id="IPR015917">
    <property type="entry name" value="Pept_C14A"/>
</dbReference>
<dbReference type="Proteomes" id="UP000683360">
    <property type="component" value="Unassembled WGS sequence"/>
</dbReference>
<dbReference type="InterPro" id="IPR011600">
    <property type="entry name" value="Pept_C14_caspase"/>
</dbReference>
<feature type="domain" description="Caspase family p20" evidence="7">
    <location>
        <begin position="66"/>
        <end position="114"/>
    </location>
</feature>
<evidence type="ECO:0000256" key="3">
    <source>
        <dbReference type="ARBA" id="ARBA00022703"/>
    </source>
</evidence>
<evidence type="ECO:0000256" key="4">
    <source>
        <dbReference type="ARBA" id="ARBA00022801"/>
    </source>
</evidence>